<organism evidence="1">
    <name type="scientific">Cladocopium goreaui</name>
    <dbReference type="NCBI Taxonomy" id="2562237"/>
    <lineage>
        <taxon>Eukaryota</taxon>
        <taxon>Sar</taxon>
        <taxon>Alveolata</taxon>
        <taxon>Dinophyceae</taxon>
        <taxon>Suessiales</taxon>
        <taxon>Symbiodiniaceae</taxon>
        <taxon>Cladocopium</taxon>
    </lineage>
</organism>
<dbReference type="EMBL" id="CAMXCT030002280">
    <property type="protein sequence ID" value="CAL4784328.1"/>
    <property type="molecule type" value="Genomic_DNA"/>
</dbReference>
<evidence type="ECO:0000313" key="3">
    <source>
        <dbReference type="Proteomes" id="UP001152797"/>
    </source>
</evidence>
<proteinExistence type="predicted"/>
<gene>
    <name evidence="1" type="ORF">C1SCF055_LOCUS23443</name>
</gene>
<dbReference type="EMBL" id="CAMXCT010002280">
    <property type="protein sequence ID" value="CAI3997016.1"/>
    <property type="molecule type" value="Genomic_DNA"/>
</dbReference>
<sequence>MDVLCVKQHMNQLLDLLGSKKLNLADGDQFPEAWELTGQFLKEKPVMTETDLEKMRSHGAVLLQFGASKIEEDEALAVTPLQRNLGHVEPWVLNTMADYLLLAVARQLTLLKPDAVSAIHSFKELYEGRLMTDILPEAKHTMYTGGVREIDHTKASEDAMRMHVDDSDHCLRAPIQLLGASEMSWKLTPRMPKSHQMQN</sequence>
<keyword evidence="3" id="KW-1185">Reference proteome</keyword>
<reference evidence="1" key="1">
    <citation type="submission" date="2022-10" db="EMBL/GenBank/DDBJ databases">
        <authorList>
            <person name="Chen Y."/>
            <person name="Dougan E. K."/>
            <person name="Chan C."/>
            <person name="Rhodes N."/>
            <person name="Thang M."/>
        </authorList>
    </citation>
    <scope>NUCLEOTIDE SEQUENCE</scope>
</reference>
<reference evidence="2" key="2">
    <citation type="submission" date="2024-04" db="EMBL/GenBank/DDBJ databases">
        <authorList>
            <person name="Chen Y."/>
            <person name="Shah S."/>
            <person name="Dougan E. K."/>
            <person name="Thang M."/>
            <person name="Chan C."/>
        </authorList>
    </citation>
    <scope>NUCLEOTIDE SEQUENCE [LARGE SCALE GENOMIC DNA]</scope>
</reference>
<accession>A0A9P1CVF6</accession>
<dbReference type="EMBL" id="CAMXCT020002280">
    <property type="protein sequence ID" value="CAL1150391.1"/>
    <property type="molecule type" value="Genomic_DNA"/>
</dbReference>
<evidence type="ECO:0000313" key="1">
    <source>
        <dbReference type="EMBL" id="CAI3997016.1"/>
    </source>
</evidence>
<comment type="caution">
    <text evidence="1">The sequence shown here is derived from an EMBL/GenBank/DDBJ whole genome shotgun (WGS) entry which is preliminary data.</text>
</comment>
<dbReference type="AlphaFoldDB" id="A0A9P1CVF6"/>
<name>A0A9P1CVF6_9DINO</name>
<evidence type="ECO:0000313" key="2">
    <source>
        <dbReference type="EMBL" id="CAL1150391.1"/>
    </source>
</evidence>
<dbReference type="Proteomes" id="UP001152797">
    <property type="component" value="Unassembled WGS sequence"/>
</dbReference>
<protein>
    <submittedName>
        <fullName evidence="1">Uncharacterized protein</fullName>
    </submittedName>
</protein>